<dbReference type="InterPro" id="IPR017871">
    <property type="entry name" value="ABC_transporter-like_CS"/>
</dbReference>
<feature type="transmembrane region" description="Helical" evidence="11">
    <location>
        <begin position="532"/>
        <end position="557"/>
    </location>
</feature>
<dbReference type="Gene3D" id="3.40.50.300">
    <property type="entry name" value="P-loop containing nucleotide triphosphate hydrolases"/>
    <property type="match status" value="1"/>
</dbReference>
<dbReference type="InterPro" id="IPR003593">
    <property type="entry name" value="AAA+_ATPase"/>
</dbReference>
<evidence type="ECO:0000313" key="14">
    <source>
        <dbReference type="Proteomes" id="UP000035553"/>
    </source>
</evidence>
<keyword evidence="2" id="KW-0813">Transport</keyword>
<proteinExistence type="inferred from homology"/>
<dbReference type="AlphaFoldDB" id="A0A0U1QQZ0"/>
<gene>
    <name evidence="13" type="ORF">SINU_04815</name>
</gene>
<keyword evidence="9 11" id="KW-0472">Membrane</keyword>
<dbReference type="GO" id="GO:0005886">
    <property type="term" value="C:plasma membrane"/>
    <property type="evidence" value="ECO:0007669"/>
    <property type="project" value="UniProtKB-SubCell"/>
</dbReference>
<dbReference type="Pfam" id="PF02687">
    <property type="entry name" value="FtsX"/>
    <property type="match status" value="1"/>
</dbReference>
<reference evidence="13 14" key="1">
    <citation type="journal article" date="2011" name="J. Bacteriol.">
        <title>Draft genome sequence of Sporolactobacillus inulinus strain CASD, an efficient D-lactic acid-producing bacterium with high-concentration lactate tolerance capability.</title>
        <authorList>
            <person name="Yu B."/>
            <person name="Su F."/>
            <person name="Wang L."/>
            <person name="Xu K."/>
            <person name="Zhao B."/>
            <person name="Xu P."/>
        </authorList>
    </citation>
    <scope>NUCLEOTIDE SEQUENCE [LARGE SCALE GENOMIC DNA]</scope>
    <source>
        <strain evidence="13 14">CASD</strain>
    </source>
</reference>
<evidence type="ECO:0000256" key="5">
    <source>
        <dbReference type="ARBA" id="ARBA00022692"/>
    </source>
</evidence>
<accession>A0A0U1QQZ0</accession>
<dbReference type="InterPro" id="IPR025857">
    <property type="entry name" value="MacB_PCD"/>
</dbReference>
<dbReference type="Pfam" id="PF12704">
    <property type="entry name" value="MacB_PCD"/>
    <property type="match status" value="1"/>
</dbReference>
<dbReference type="InterPro" id="IPR017911">
    <property type="entry name" value="MacB-like_ATP-bd"/>
</dbReference>
<dbReference type="GO" id="GO:0098796">
    <property type="term" value="C:membrane protein complex"/>
    <property type="evidence" value="ECO:0007669"/>
    <property type="project" value="UniProtKB-ARBA"/>
</dbReference>
<dbReference type="InterPro" id="IPR003838">
    <property type="entry name" value="ABC3_permease_C"/>
</dbReference>
<evidence type="ECO:0000256" key="2">
    <source>
        <dbReference type="ARBA" id="ARBA00022448"/>
    </source>
</evidence>
<dbReference type="SMART" id="SM00382">
    <property type="entry name" value="AAA"/>
    <property type="match status" value="1"/>
</dbReference>
<keyword evidence="3" id="KW-1003">Cell membrane</keyword>
<dbReference type="PROSITE" id="PS50893">
    <property type="entry name" value="ABC_TRANSPORTER_2"/>
    <property type="match status" value="1"/>
</dbReference>
<feature type="transmembrane region" description="Helical" evidence="11">
    <location>
        <begin position="577"/>
        <end position="603"/>
    </location>
</feature>
<dbReference type="GO" id="GO:0016887">
    <property type="term" value="F:ATP hydrolysis activity"/>
    <property type="evidence" value="ECO:0007669"/>
    <property type="project" value="InterPro"/>
</dbReference>
<dbReference type="SUPFAM" id="SSF52540">
    <property type="entry name" value="P-loop containing nucleoside triphosphate hydrolases"/>
    <property type="match status" value="1"/>
</dbReference>
<dbReference type="GO" id="GO:0022857">
    <property type="term" value="F:transmembrane transporter activity"/>
    <property type="evidence" value="ECO:0007669"/>
    <property type="project" value="UniProtKB-ARBA"/>
</dbReference>
<evidence type="ECO:0000256" key="1">
    <source>
        <dbReference type="ARBA" id="ARBA00004429"/>
    </source>
</evidence>
<organism evidence="13 14">
    <name type="scientific">Sporolactobacillus inulinus CASD</name>
    <dbReference type="NCBI Taxonomy" id="1069536"/>
    <lineage>
        <taxon>Bacteria</taxon>
        <taxon>Bacillati</taxon>
        <taxon>Bacillota</taxon>
        <taxon>Bacilli</taxon>
        <taxon>Bacillales</taxon>
        <taxon>Sporolactobacillaceae</taxon>
        <taxon>Sporolactobacillus</taxon>
    </lineage>
</organism>
<keyword evidence="4" id="KW-0997">Cell inner membrane</keyword>
<evidence type="ECO:0000256" key="6">
    <source>
        <dbReference type="ARBA" id="ARBA00022741"/>
    </source>
</evidence>
<evidence type="ECO:0000256" key="10">
    <source>
        <dbReference type="ARBA" id="ARBA00038388"/>
    </source>
</evidence>
<dbReference type="OrthoDB" id="2079174at2"/>
<feature type="domain" description="ABC transporter" evidence="12">
    <location>
        <begin position="4"/>
        <end position="242"/>
    </location>
</feature>
<evidence type="ECO:0000256" key="3">
    <source>
        <dbReference type="ARBA" id="ARBA00022475"/>
    </source>
</evidence>
<keyword evidence="8 11" id="KW-1133">Transmembrane helix</keyword>
<comment type="subcellular location">
    <subcellularLocation>
        <location evidence="1">Cell inner membrane</location>
        <topology evidence="1">Multi-pass membrane protein</topology>
    </subcellularLocation>
</comment>
<dbReference type="InterPro" id="IPR027417">
    <property type="entry name" value="P-loop_NTPase"/>
</dbReference>
<dbReference type="PANTHER" id="PTHR42798">
    <property type="entry name" value="LIPOPROTEIN-RELEASING SYSTEM ATP-BINDING PROTEIN LOLD"/>
    <property type="match status" value="1"/>
</dbReference>
<dbReference type="PANTHER" id="PTHR42798:SF2">
    <property type="entry name" value="ABC TRANSPORTER ATP-BINDING PROTEIN MG467-RELATED"/>
    <property type="match status" value="1"/>
</dbReference>
<dbReference type="Proteomes" id="UP000035553">
    <property type="component" value="Unassembled WGS sequence"/>
</dbReference>
<protein>
    <submittedName>
        <fullName evidence="13">ABC transporter ATP-binding protein</fullName>
    </submittedName>
</protein>
<evidence type="ECO:0000256" key="9">
    <source>
        <dbReference type="ARBA" id="ARBA00023136"/>
    </source>
</evidence>
<comment type="similarity">
    <text evidence="10">Belongs to the ABC transporter superfamily. Macrolide exporter (TC 3.A.1.122) family.</text>
</comment>
<dbReference type="Pfam" id="PF00005">
    <property type="entry name" value="ABC_tran"/>
    <property type="match status" value="1"/>
</dbReference>
<sequence>MAFLELHDIHKAYYLGKEKFPVLKGIDLQLERGEFVSILGESGGGKSTLMNIIGGLDRKFTGQVTVDGKLLDHTKEKQLDNYRRRTIGYIYQSYNLISHLNIVENVLVSLDMTTLNGGQRKERAIALLKKVGLGQHLKKRPSQLSGGQKQRVAIARALASDPEIIIADEPTGALDSKNTAEVLKLLEQIAEEGKLVIAVTHSQEVANHGTRIVHLTDGKIDGDTRLKPAYEVPTDAQNDFQAKALSAGASYKNAFKHLTFNFWRNSLIMLGTAIGLFAVLLFSGLGNGVNAFIQDQINSMVNPNSITVMKNPTGKKMGSAELQQSMQQFASDPSKLLITDDQVDRLRDLKHVDKVEPGYQLSTYTLSYNKKNSNSSGIQTWTKAFADDTVETGRVPGDNEIVINKNEAIALTSAKSYKKLQGKTIDLTLQWINEKNQPIQIKGKLKVVGFVKSGQASMPAITNYHTMRELIEKNNGVTKANFVSVNVSDPTYVKGVAKTIQGLKDNGKYTYGAITVGDILDTVNQYVQIASIVLSAIAGISLVVSALMIIVTMYMSVSERTKEIGILRALGQRKKDIRRLFTAESILIGLFSAALALIFAYGFSALLNHLLYNIVKFNMVQITAANIISTVIIALVISFIAALLPARRASRLNPIDALSAD</sequence>
<evidence type="ECO:0000256" key="4">
    <source>
        <dbReference type="ARBA" id="ARBA00022519"/>
    </source>
</evidence>
<evidence type="ECO:0000256" key="11">
    <source>
        <dbReference type="SAM" id="Phobius"/>
    </source>
</evidence>
<dbReference type="RefSeq" id="WP_010024186.1">
    <property type="nucleotide sequence ID" value="NZ_AFVQ02000056.1"/>
</dbReference>
<dbReference type="InterPro" id="IPR003439">
    <property type="entry name" value="ABC_transporter-like_ATP-bd"/>
</dbReference>
<keyword evidence="7 13" id="KW-0067">ATP-binding</keyword>
<evidence type="ECO:0000259" key="12">
    <source>
        <dbReference type="PROSITE" id="PS50893"/>
    </source>
</evidence>
<dbReference type="EMBL" id="AFVQ02000056">
    <property type="protein sequence ID" value="KLI03066.1"/>
    <property type="molecule type" value="Genomic_DNA"/>
</dbReference>
<comment type="caution">
    <text evidence="13">The sequence shown here is derived from an EMBL/GenBank/DDBJ whole genome shotgun (WGS) entry which is preliminary data.</text>
</comment>
<dbReference type="STRING" id="1069536.SINU_04815"/>
<dbReference type="CDD" id="cd03255">
    <property type="entry name" value="ABC_MJ0796_LolCDE_FtsE"/>
    <property type="match status" value="1"/>
</dbReference>
<dbReference type="GO" id="GO:0005524">
    <property type="term" value="F:ATP binding"/>
    <property type="evidence" value="ECO:0007669"/>
    <property type="project" value="UniProtKB-KW"/>
</dbReference>
<evidence type="ECO:0000256" key="7">
    <source>
        <dbReference type="ARBA" id="ARBA00022840"/>
    </source>
</evidence>
<dbReference type="PROSITE" id="PS00211">
    <property type="entry name" value="ABC_TRANSPORTER_1"/>
    <property type="match status" value="1"/>
</dbReference>
<keyword evidence="14" id="KW-1185">Reference proteome</keyword>
<evidence type="ECO:0000313" key="13">
    <source>
        <dbReference type="EMBL" id="KLI03066.1"/>
    </source>
</evidence>
<keyword evidence="6" id="KW-0547">Nucleotide-binding</keyword>
<dbReference type="FunFam" id="3.40.50.300:FF:000032">
    <property type="entry name" value="Export ABC transporter ATP-binding protein"/>
    <property type="match status" value="1"/>
</dbReference>
<name>A0A0U1QQZ0_9BACL</name>
<keyword evidence="5 11" id="KW-0812">Transmembrane</keyword>
<feature type="transmembrane region" description="Helical" evidence="11">
    <location>
        <begin position="623"/>
        <end position="644"/>
    </location>
</feature>
<evidence type="ECO:0000256" key="8">
    <source>
        <dbReference type="ARBA" id="ARBA00022989"/>
    </source>
</evidence>